<evidence type="ECO:0000313" key="5">
    <source>
        <dbReference type="Proteomes" id="UP000321787"/>
    </source>
</evidence>
<organism evidence="2 5">
    <name type="scientific">Aliivibrio fischeri</name>
    <name type="common">Vibrio fischeri</name>
    <dbReference type="NCBI Taxonomy" id="668"/>
    <lineage>
        <taxon>Bacteria</taxon>
        <taxon>Pseudomonadati</taxon>
        <taxon>Pseudomonadota</taxon>
        <taxon>Gammaproteobacteria</taxon>
        <taxon>Vibrionales</taxon>
        <taxon>Vibrionaceae</taxon>
        <taxon>Aliivibrio</taxon>
    </lineage>
</organism>
<reference evidence="2 5" key="1">
    <citation type="submission" date="2019-07" db="EMBL/GenBank/DDBJ databases">
        <title>Whole genome shotgun sequence of Aliivibrio fischeri NBRC 101058.</title>
        <authorList>
            <person name="Hosoyama A."/>
            <person name="Uohara A."/>
            <person name="Ohji S."/>
            <person name="Ichikawa N."/>
        </authorList>
    </citation>
    <scope>NUCLEOTIDE SEQUENCE [LARGE SCALE GENOMIC DNA]</scope>
    <source>
        <strain evidence="2 5">NBRC 101058</strain>
    </source>
</reference>
<sequence length="163" mass="18127">MKKLFTFIALLLLVGCSSTPDPTYVALTLNASANVNPDHADRPSPLVVRVLELSSITGFENSEFFDLYNNAKSTLGADFIAEEEIILRPGDKKIIKLKLSEKGQYLAVIGAYQDIDNAKWHYIYTVEPEEAQKVELIATDSSIVKLKRVKKKKNAPQSSNARI</sequence>
<dbReference type="Proteomes" id="UP000435323">
    <property type="component" value="Unassembled WGS sequence"/>
</dbReference>
<gene>
    <name evidence="3" type="primary">tssJ</name>
    <name evidence="2" type="ORF">AFI02nite_06820</name>
    <name evidence="3" type="ORF">GNP77_04340</name>
    <name evidence="4" type="ORF">GNP88_06265</name>
</gene>
<dbReference type="PANTHER" id="PTHR37625:SF4">
    <property type="entry name" value="OUTER MEMBRANE LIPOPROTEIN"/>
    <property type="match status" value="1"/>
</dbReference>
<dbReference type="Proteomes" id="UP000321787">
    <property type="component" value="Unassembled WGS sequence"/>
</dbReference>
<comment type="caution">
    <text evidence="2">The sequence shown here is derived from an EMBL/GenBank/DDBJ whole genome shotgun (WGS) entry which is preliminary data.</text>
</comment>
<dbReference type="PROSITE" id="PS51257">
    <property type="entry name" value="PROKAR_LIPOPROTEIN"/>
    <property type="match status" value="1"/>
</dbReference>
<dbReference type="AlphaFoldDB" id="A0A510UDM3"/>
<proteinExistence type="predicted"/>
<dbReference type="EMBL" id="WOBN01000010">
    <property type="protein sequence ID" value="MUK48780.1"/>
    <property type="molecule type" value="Genomic_DNA"/>
</dbReference>
<name>A0A510UDM3_ALIFS</name>
<evidence type="ECO:0000313" key="7">
    <source>
        <dbReference type="Proteomes" id="UP000448038"/>
    </source>
</evidence>
<evidence type="ECO:0000313" key="6">
    <source>
        <dbReference type="Proteomes" id="UP000435323"/>
    </source>
</evidence>
<dbReference type="Proteomes" id="UP000448038">
    <property type="component" value="Unassembled WGS sequence"/>
</dbReference>
<accession>A0A510UDM3</accession>
<feature type="signal peptide" evidence="1">
    <location>
        <begin position="1"/>
        <end position="19"/>
    </location>
</feature>
<dbReference type="Pfam" id="PF12790">
    <property type="entry name" value="T6SS-SciN"/>
    <property type="match status" value="1"/>
</dbReference>
<dbReference type="RefSeq" id="WP_063646640.1">
    <property type="nucleotide sequence ID" value="NZ_BJTZ01000002.1"/>
</dbReference>
<dbReference type="EMBL" id="BJTZ01000002">
    <property type="protein sequence ID" value="GEK12646.1"/>
    <property type="molecule type" value="Genomic_DNA"/>
</dbReference>
<evidence type="ECO:0000256" key="1">
    <source>
        <dbReference type="SAM" id="SignalP"/>
    </source>
</evidence>
<evidence type="ECO:0000313" key="2">
    <source>
        <dbReference type="EMBL" id="GEK12646.1"/>
    </source>
</evidence>
<dbReference type="InterPro" id="IPR017734">
    <property type="entry name" value="T6SS_SciN"/>
</dbReference>
<dbReference type="InterPro" id="IPR038706">
    <property type="entry name" value="Type_VI_SciN-like_sf"/>
</dbReference>
<keyword evidence="1" id="KW-0732">Signal</keyword>
<dbReference type="Gene3D" id="2.60.40.4150">
    <property type="entry name" value="Type VI secretion system, lipoprotein SciN"/>
    <property type="match status" value="1"/>
</dbReference>
<feature type="chain" id="PRO_5036131320" evidence="1">
    <location>
        <begin position="20"/>
        <end position="163"/>
    </location>
</feature>
<dbReference type="NCBIfam" id="TIGR03352">
    <property type="entry name" value="VI_chp_3"/>
    <property type="match status" value="1"/>
</dbReference>
<protein>
    <submittedName>
        <fullName evidence="3">Type VI secretion system lipoprotein TssJ</fullName>
    </submittedName>
    <submittedName>
        <fullName evidence="2">Type VI secretion system-associated lipoprotein</fullName>
    </submittedName>
</protein>
<evidence type="ECO:0000313" key="3">
    <source>
        <dbReference type="EMBL" id="MUK44606.1"/>
    </source>
</evidence>
<reference evidence="6 7" key="2">
    <citation type="submission" date="2019-11" db="EMBL/GenBank/DDBJ databases">
        <title>Using colonization assays and comparative genomics to discover symbiosis behaviors and factors in Vibrio fischeri.</title>
        <authorList>
            <person name="Bongrand C."/>
            <person name="Moriano-Gutierrez S."/>
            <person name="Arevalo P."/>
            <person name="Mcfall-Ngai M."/>
            <person name="Visick K."/>
            <person name="Polz M.F."/>
            <person name="Ruby E.G."/>
        </authorList>
    </citation>
    <scope>NUCLEOTIDE SEQUENCE [LARGE SCALE GENOMIC DNA]</scope>
    <source>
        <strain evidence="3">Emors.3.2</strain>
        <strain evidence="6">emors.3.2</strain>
        <strain evidence="4">Emors.4.1</strain>
        <strain evidence="7">emors.4.1</strain>
    </source>
</reference>
<dbReference type="PANTHER" id="PTHR37625">
    <property type="entry name" value="OUTER MEMBRANE LIPOPROTEIN-RELATED"/>
    <property type="match status" value="1"/>
</dbReference>
<dbReference type="EMBL" id="WOBO01000004">
    <property type="protein sequence ID" value="MUK44606.1"/>
    <property type="molecule type" value="Genomic_DNA"/>
</dbReference>
<keyword evidence="2" id="KW-0449">Lipoprotein</keyword>
<evidence type="ECO:0000313" key="4">
    <source>
        <dbReference type="EMBL" id="MUK48780.1"/>
    </source>
</evidence>